<feature type="signal peptide" evidence="1">
    <location>
        <begin position="1"/>
        <end position="23"/>
    </location>
</feature>
<sequence length="68" mass="7345">MKRLALALAAVSSLMLFSPSSEARPFGRGHGFHHGGFAGYHGGFRGVRHGFRGHRSVGFRGYRRGFGG</sequence>
<dbReference type="Proteomes" id="UP000401717">
    <property type="component" value="Unassembled WGS sequence"/>
</dbReference>
<evidence type="ECO:0000256" key="1">
    <source>
        <dbReference type="SAM" id="SignalP"/>
    </source>
</evidence>
<reference evidence="2" key="2">
    <citation type="journal article" date="2021" name="Front. Microbiol.">
        <title>Comprehensive Comparative Genomics and Phenotyping of Methylobacterium Species.</title>
        <authorList>
            <person name="Alessa O."/>
            <person name="Ogura Y."/>
            <person name="Fujitani Y."/>
            <person name="Takami H."/>
            <person name="Hayashi T."/>
            <person name="Sahin N."/>
            <person name="Tani A."/>
        </authorList>
    </citation>
    <scope>NUCLEOTIDE SEQUENCE</scope>
    <source>
        <strain evidence="2">DSM 22415</strain>
    </source>
</reference>
<accession>A0A564FTC8</accession>
<evidence type="ECO:0000313" key="5">
    <source>
        <dbReference type="Proteomes" id="UP001055303"/>
    </source>
</evidence>
<evidence type="ECO:0000313" key="4">
    <source>
        <dbReference type="Proteomes" id="UP000401717"/>
    </source>
</evidence>
<evidence type="ECO:0000313" key="3">
    <source>
        <dbReference type="EMBL" id="VUF11026.1"/>
    </source>
</evidence>
<keyword evidence="5" id="KW-1185">Reference proteome</keyword>
<proteinExistence type="predicted"/>
<dbReference type="RefSeq" id="WP_373321930.1">
    <property type="nucleotide sequence ID" value="NZ_BPQI01000038.1"/>
</dbReference>
<reference evidence="3 4" key="1">
    <citation type="submission" date="2019-06" db="EMBL/GenBank/DDBJ databases">
        <authorList>
            <person name="Rodrigo-Torres L."/>
            <person name="Arahal R. D."/>
            <person name="Lucena T."/>
        </authorList>
    </citation>
    <scope>NUCLEOTIDE SEQUENCE [LARGE SCALE GENOMIC DNA]</scope>
    <source>
        <strain evidence="3 4">SW08-7</strain>
    </source>
</reference>
<dbReference type="EMBL" id="CABFVH010000003">
    <property type="protein sequence ID" value="VUF11026.1"/>
    <property type="molecule type" value="Genomic_DNA"/>
</dbReference>
<keyword evidence="1" id="KW-0732">Signal</keyword>
<dbReference type="AlphaFoldDB" id="A0A564FTC8"/>
<dbReference type="Proteomes" id="UP001055303">
    <property type="component" value="Unassembled WGS sequence"/>
</dbReference>
<evidence type="ECO:0000313" key="2">
    <source>
        <dbReference type="EMBL" id="GJD55753.1"/>
    </source>
</evidence>
<gene>
    <name evidence="2" type="ORF">IFDJLNFL_1640</name>
    <name evidence="3" type="ORF">MTDSW087_00699</name>
</gene>
<name>A0A564FTC8_9HYPH</name>
<feature type="chain" id="PRO_5022016770" description="Sulfur globule protein" evidence="1">
    <location>
        <begin position="24"/>
        <end position="68"/>
    </location>
</feature>
<reference evidence="2" key="3">
    <citation type="submission" date="2021-08" db="EMBL/GenBank/DDBJ databases">
        <authorList>
            <person name="Tani A."/>
            <person name="Ola A."/>
            <person name="Ogura Y."/>
            <person name="Katsura K."/>
            <person name="Hayashi T."/>
        </authorList>
    </citation>
    <scope>NUCLEOTIDE SEQUENCE</scope>
    <source>
        <strain evidence="2">DSM 22415</strain>
    </source>
</reference>
<organism evidence="3 4">
    <name type="scientific">Methylobacterium dankookense</name>
    <dbReference type="NCBI Taxonomy" id="560405"/>
    <lineage>
        <taxon>Bacteria</taxon>
        <taxon>Pseudomonadati</taxon>
        <taxon>Pseudomonadota</taxon>
        <taxon>Alphaproteobacteria</taxon>
        <taxon>Hyphomicrobiales</taxon>
        <taxon>Methylobacteriaceae</taxon>
        <taxon>Methylobacterium</taxon>
    </lineage>
</organism>
<evidence type="ECO:0008006" key="6">
    <source>
        <dbReference type="Google" id="ProtNLM"/>
    </source>
</evidence>
<dbReference type="EMBL" id="BPQI01000038">
    <property type="protein sequence ID" value="GJD55753.1"/>
    <property type="molecule type" value="Genomic_DNA"/>
</dbReference>
<protein>
    <recommendedName>
        <fullName evidence="6">Sulfur globule protein</fullName>
    </recommendedName>
</protein>